<keyword evidence="1" id="KW-1133">Transmembrane helix</keyword>
<feature type="transmembrane region" description="Helical" evidence="1">
    <location>
        <begin position="63"/>
        <end position="80"/>
    </location>
</feature>
<keyword evidence="1" id="KW-0472">Membrane</keyword>
<feature type="transmembrane region" description="Helical" evidence="1">
    <location>
        <begin position="7"/>
        <end position="26"/>
    </location>
</feature>
<evidence type="ECO:0000256" key="1">
    <source>
        <dbReference type="SAM" id="Phobius"/>
    </source>
</evidence>
<dbReference type="EMBL" id="LGGN01000372">
    <property type="protein sequence ID" value="KUK75777.1"/>
    <property type="molecule type" value="Genomic_DNA"/>
</dbReference>
<accession>A0A117LZ76</accession>
<gene>
    <name evidence="2" type="ORF">XD92_1532</name>
</gene>
<protein>
    <submittedName>
        <fullName evidence="2">Uncharacterized protein</fullName>
    </submittedName>
</protein>
<reference evidence="3" key="1">
    <citation type="journal article" date="2015" name="MBio">
        <title>Genome-Resolved Metagenomic Analysis Reveals Roles for Candidate Phyla and Other Microbial Community Members in Biogeochemical Transformations in Oil Reservoirs.</title>
        <authorList>
            <person name="Hu P."/>
            <person name="Tom L."/>
            <person name="Singh A."/>
            <person name="Thomas B.C."/>
            <person name="Baker B.J."/>
            <person name="Piceno Y.M."/>
            <person name="Andersen G.L."/>
            <person name="Banfield J.F."/>
        </authorList>
    </citation>
    <scope>NUCLEOTIDE SEQUENCE [LARGE SCALE GENOMIC DNA]</scope>
</reference>
<comment type="caution">
    <text evidence="2">The sequence shown here is derived from an EMBL/GenBank/DDBJ whole genome shotgun (WGS) entry which is preliminary data.</text>
</comment>
<dbReference type="AlphaFoldDB" id="A0A117LZ76"/>
<evidence type="ECO:0000313" key="3">
    <source>
        <dbReference type="Proteomes" id="UP000053860"/>
    </source>
</evidence>
<evidence type="ECO:0000313" key="2">
    <source>
        <dbReference type="EMBL" id="KUK75777.1"/>
    </source>
</evidence>
<keyword evidence="1" id="KW-0812">Transmembrane</keyword>
<name>A0A117LZ76_9BACT</name>
<feature type="transmembrane region" description="Helical" evidence="1">
    <location>
        <begin position="32"/>
        <end position="51"/>
    </location>
</feature>
<organism evidence="2 3">
    <name type="scientific">Proteiniphilum acetatigenes</name>
    <dbReference type="NCBI Taxonomy" id="294710"/>
    <lineage>
        <taxon>Bacteria</taxon>
        <taxon>Pseudomonadati</taxon>
        <taxon>Bacteroidota</taxon>
        <taxon>Bacteroidia</taxon>
        <taxon>Bacteroidales</taxon>
        <taxon>Dysgonomonadaceae</taxon>
        <taxon>Proteiniphilum</taxon>
    </lineage>
</organism>
<proteinExistence type="predicted"/>
<sequence length="94" mass="10641">MKEFAKYIGVVVMLIGVVVLVIPFLMGTTNNTNLIIGLLLVVEGMLGYIFINNMKKGSKLGNLIWAIILLFIPYLLFSFFKKKAYSEEEMALYN</sequence>
<dbReference type="Proteomes" id="UP000053860">
    <property type="component" value="Unassembled WGS sequence"/>
</dbReference>